<accession>A0AAJ0XAC3</accession>
<evidence type="ECO:0008006" key="3">
    <source>
        <dbReference type="Google" id="ProtNLM"/>
    </source>
</evidence>
<proteinExistence type="predicted"/>
<evidence type="ECO:0000313" key="2">
    <source>
        <dbReference type="Proteomes" id="UP001296776"/>
    </source>
</evidence>
<dbReference type="SUPFAM" id="SSF117916">
    <property type="entry name" value="Fe-S cluster assembly (FSCA) domain-like"/>
    <property type="match status" value="1"/>
</dbReference>
<sequence length="287" mass="32098">MQNADAQQVRELLRDVSYPGFTRDIVASGFVGDIIALGKTVEIDFKPDSRDEHKVAVMEREIRDVLHRANYSDIKIRRIAPFVHDVPLRSAKELESELRDAAASSSAIPNRPMTPLQAEFLEEGQVPDADLLAIALGRPDIASAAGYGPGGPEPLSGPREQFGYTIAMPVLQWDIDPHDPAAQTFQQEIKLGDWDYRVWWQAHRAENLLYVSMQAMKEDWVDHDNNAVPHPIGRSEAVNLVFDRDRDAVVAIYGTVRDFRPFVEAFALAYRGRSDTTDDTATQEAAD</sequence>
<dbReference type="Proteomes" id="UP001296776">
    <property type="component" value="Unassembled WGS sequence"/>
</dbReference>
<comment type="caution">
    <text evidence="1">The sequence shown here is derived from an EMBL/GenBank/DDBJ whole genome shotgun (WGS) entry which is preliminary data.</text>
</comment>
<protein>
    <recommendedName>
        <fullName evidence="3">DUF59 domain-containing protein</fullName>
    </recommendedName>
</protein>
<gene>
    <name evidence="1" type="ORF">CKO40_10745</name>
</gene>
<dbReference type="EMBL" id="NRSJ01000017">
    <property type="protein sequence ID" value="MBK1705005.1"/>
    <property type="molecule type" value="Genomic_DNA"/>
</dbReference>
<evidence type="ECO:0000313" key="1">
    <source>
        <dbReference type="EMBL" id="MBK1705005.1"/>
    </source>
</evidence>
<reference evidence="1" key="2">
    <citation type="journal article" date="2020" name="Microorganisms">
        <title>Osmotic Adaptation and Compatible Solute Biosynthesis of Phototrophic Bacteria as Revealed from Genome Analyses.</title>
        <authorList>
            <person name="Imhoff J.F."/>
            <person name="Rahn T."/>
            <person name="Kunzel S."/>
            <person name="Keller A."/>
            <person name="Neulinger S.C."/>
        </authorList>
    </citation>
    <scope>NUCLEOTIDE SEQUENCE</scope>
    <source>
        <strain evidence="1">DSM 11080</strain>
    </source>
</reference>
<dbReference type="InterPro" id="IPR034904">
    <property type="entry name" value="FSCA_dom_sf"/>
</dbReference>
<organism evidence="1 2">
    <name type="scientific">Halochromatium glycolicum</name>
    <dbReference type="NCBI Taxonomy" id="85075"/>
    <lineage>
        <taxon>Bacteria</taxon>
        <taxon>Pseudomonadati</taxon>
        <taxon>Pseudomonadota</taxon>
        <taxon>Gammaproteobacteria</taxon>
        <taxon>Chromatiales</taxon>
        <taxon>Chromatiaceae</taxon>
        <taxon>Halochromatium</taxon>
    </lineage>
</organism>
<dbReference type="Gene3D" id="3.30.300.130">
    <property type="entry name" value="Fe-S cluster assembly (FSCA)"/>
    <property type="match status" value="1"/>
</dbReference>
<reference evidence="1" key="1">
    <citation type="submission" date="2017-08" db="EMBL/GenBank/DDBJ databases">
        <authorList>
            <person name="Imhoff J.F."/>
            <person name="Rahn T."/>
            <person name="Kuenzel S."/>
            <person name="Neulinger S.C."/>
        </authorList>
    </citation>
    <scope>NUCLEOTIDE SEQUENCE</scope>
    <source>
        <strain evidence="1">DSM 11080</strain>
    </source>
</reference>
<name>A0AAJ0XAC3_9GAMM</name>
<keyword evidence="2" id="KW-1185">Reference proteome</keyword>
<dbReference type="AlphaFoldDB" id="A0AAJ0XAC3"/>